<evidence type="ECO:0000256" key="2">
    <source>
        <dbReference type="SAM" id="SignalP"/>
    </source>
</evidence>
<proteinExistence type="predicted"/>
<organism evidence="3 4">
    <name type="scientific">Kribbella lupini</name>
    <dbReference type="NCBI Taxonomy" id="291602"/>
    <lineage>
        <taxon>Bacteria</taxon>
        <taxon>Bacillati</taxon>
        <taxon>Actinomycetota</taxon>
        <taxon>Actinomycetes</taxon>
        <taxon>Propionibacteriales</taxon>
        <taxon>Kribbellaceae</taxon>
        <taxon>Kribbella</taxon>
    </lineage>
</organism>
<reference evidence="3 4" key="1">
    <citation type="journal article" date="2019" name="Int. J. Syst. Evol. Microbiol.">
        <title>The Global Catalogue of Microorganisms (GCM) 10K type strain sequencing project: providing services to taxonomists for standard genome sequencing and annotation.</title>
        <authorList>
            <consortium name="The Broad Institute Genomics Platform"/>
            <consortium name="The Broad Institute Genome Sequencing Center for Infectious Disease"/>
            <person name="Wu L."/>
            <person name="Ma J."/>
        </authorList>
    </citation>
    <scope>NUCLEOTIDE SEQUENCE [LARGE SCALE GENOMIC DNA]</scope>
    <source>
        <strain evidence="3 4">JCM 14303</strain>
    </source>
</reference>
<dbReference type="Proteomes" id="UP001500363">
    <property type="component" value="Unassembled WGS sequence"/>
</dbReference>
<dbReference type="PROSITE" id="PS51257">
    <property type="entry name" value="PROKAR_LIPOPROTEIN"/>
    <property type="match status" value="1"/>
</dbReference>
<keyword evidence="4" id="KW-1185">Reference proteome</keyword>
<protein>
    <recommendedName>
        <fullName evidence="5">Lipoprotein</fullName>
    </recommendedName>
</protein>
<feature type="chain" id="PRO_5046453434" description="Lipoprotein" evidence="2">
    <location>
        <begin position="31"/>
        <end position="168"/>
    </location>
</feature>
<evidence type="ECO:0000313" key="3">
    <source>
        <dbReference type="EMBL" id="GAA1544216.1"/>
    </source>
</evidence>
<keyword evidence="2" id="KW-0732">Signal</keyword>
<dbReference type="EMBL" id="BAAANC010000003">
    <property type="protein sequence ID" value="GAA1544216.1"/>
    <property type="molecule type" value="Genomic_DNA"/>
</dbReference>
<comment type="caution">
    <text evidence="3">The sequence shown here is derived from an EMBL/GenBank/DDBJ whole genome shotgun (WGS) entry which is preliminary data.</text>
</comment>
<feature type="compositionally biased region" description="Low complexity" evidence="1">
    <location>
        <begin position="29"/>
        <end position="40"/>
    </location>
</feature>
<gene>
    <name evidence="3" type="ORF">GCM10009741_54380</name>
</gene>
<name>A0ABN2BQN7_9ACTN</name>
<feature type="region of interest" description="Disordered" evidence="1">
    <location>
        <begin position="29"/>
        <end position="70"/>
    </location>
</feature>
<feature type="compositionally biased region" description="Low complexity" evidence="1">
    <location>
        <begin position="51"/>
        <end position="62"/>
    </location>
</feature>
<accession>A0ABN2BQN7</accession>
<evidence type="ECO:0000313" key="4">
    <source>
        <dbReference type="Proteomes" id="UP001500363"/>
    </source>
</evidence>
<evidence type="ECO:0000256" key="1">
    <source>
        <dbReference type="SAM" id="MobiDB-lite"/>
    </source>
</evidence>
<feature type="signal peptide" evidence="2">
    <location>
        <begin position="1"/>
        <end position="30"/>
    </location>
</feature>
<evidence type="ECO:0008006" key="5">
    <source>
        <dbReference type="Google" id="ProtNLM"/>
    </source>
</evidence>
<sequence>MTRPLRLAERMRTSTPLAAAALAVSLTACSGGSDTSADPAGGPGSPPPSEEPSASLSTAAPLPTGPHAKDGFNYPACKDGACEIYVRTGTKVPMKQSVAGFGTLVVSKATSSGVDFAGKSPDATGSIGQQPGYRARIGKLDVVTVTVNQRHPAGNGVETLAILRLSPA</sequence>